<sequence>MYYETLVALHGVLDRHPWTEHVTCDDQGSELFDLAMNRSDAYGWYSTGGWTYPYRGWGEARIVVQDPGRWADCGAGGDWTQDGRVRELAWMSADIPLDVREPRPPVLHIARILSDAVHRLGRVRFTGLHAVLPVGELAGDASDALAAMRRWFALADPSRSVPVSVTVADGPALPEKAAAVRDAMRGRLGDVADVEVATGEVDLSGLADVHGEHGYNKSRERGVLRLACRTREWSPDVAVWLVEAVGDALRAVGHAERAVVTASSAAPPPAAGGR</sequence>
<dbReference type="RefSeq" id="WP_380897991.1">
    <property type="nucleotide sequence ID" value="NZ_JBHUFU010000003.1"/>
</dbReference>
<comment type="caution">
    <text evidence="1">The sequence shown here is derived from an EMBL/GenBank/DDBJ whole genome shotgun (WGS) entry which is preliminary data.</text>
</comment>
<accession>A0ABW4PH09</accession>
<name>A0ABW4PH09_9ACTN</name>
<evidence type="ECO:0000313" key="2">
    <source>
        <dbReference type="Proteomes" id="UP001597365"/>
    </source>
</evidence>
<organism evidence="1 2">
    <name type="scientific">Streptomyces desertarenae</name>
    <dbReference type="NCBI Taxonomy" id="2666184"/>
    <lineage>
        <taxon>Bacteria</taxon>
        <taxon>Bacillati</taxon>
        <taxon>Actinomycetota</taxon>
        <taxon>Actinomycetes</taxon>
        <taxon>Kitasatosporales</taxon>
        <taxon>Streptomycetaceae</taxon>
        <taxon>Streptomyces</taxon>
    </lineage>
</organism>
<keyword evidence="2" id="KW-1185">Reference proteome</keyword>
<dbReference type="EMBL" id="JBHUFU010000003">
    <property type="protein sequence ID" value="MFD1829447.1"/>
    <property type="molecule type" value="Genomic_DNA"/>
</dbReference>
<gene>
    <name evidence="1" type="ORF">ACFSJS_07200</name>
</gene>
<dbReference type="Proteomes" id="UP001597365">
    <property type="component" value="Unassembled WGS sequence"/>
</dbReference>
<reference evidence="2" key="1">
    <citation type="journal article" date="2019" name="Int. J. Syst. Evol. Microbiol.">
        <title>The Global Catalogue of Microorganisms (GCM) 10K type strain sequencing project: providing services to taxonomists for standard genome sequencing and annotation.</title>
        <authorList>
            <consortium name="The Broad Institute Genomics Platform"/>
            <consortium name="The Broad Institute Genome Sequencing Center for Infectious Disease"/>
            <person name="Wu L."/>
            <person name="Ma J."/>
        </authorList>
    </citation>
    <scope>NUCLEOTIDE SEQUENCE [LARGE SCALE GENOMIC DNA]</scope>
    <source>
        <strain evidence="2">CGMCC 4.7455</strain>
    </source>
</reference>
<proteinExistence type="predicted"/>
<protein>
    <submittedName>
        <fullName evidence="1">Uncharacterized protein</fullName>
    </submittedName>
</protein>
<evidence type="ECO:0000313" key="1">
    <source>
        <dbReference type="EMBL" id="MFD1829447.1"/>
    </source>
</evidence>